<protein>
    <submittedName>
        <fullName evidence="3">PCTP-like protein</fullName>
    </submittedName>
</protein>
<dbReference type="RefSeq" id="XP_024350373.1">
    <property type="nucleotide sequence ID" value="XM_024495154.1"/>
</dbReference>
<dbReference type="OrthoDB" id="5403181at2759"/>
<dbReference type="GO" id="GO:0008289">
    <property type="term" value="F:lipid binding"/>
    <property type="evidence" value="ECO:0007669"/>
    <property type="project" value="InterPro"/>
</dbReference>
<organism evidence="3 4">
    <name type="scientific">Echinococcus granulosus</name>
    <name type="common">Hydatid tapeworm</name>
    <dbReference type="NCBI Taxonomy" id="6210"/>
    <lineage>
        <taxon>Eukaryota</taxon>
        <taxon>Metazoa</taxon>
        <taxon>Spiralia</taxon>
        <taxon>Lophotrochozoa</taxon>
        <taxon>Platyhelminthes</taxon>
        <taxon>Cestoda</taxon>
        <taxon>Eucestoda</taxon>
        <taxon>Cyclophyllidea</taxon>
        <taxon>Taeniidae</taxon>
        <taxon>Echinococcus</taxon>
        <taxon>Echinococcus granulosus group</taxon>
    </lineage>
</organism>
<feature type="compositionally biased region" description="Low complexity" evidence="1">
    <location>
        <begin position="285"/>
        <end position="300"/>
    </location>
</feature>
<keyword evidence="4" id="KW-1185">Reference proteome</keyword>
<dbReference type="PROSITE" id="PS50848">
    <property type="entry name" value="START"/>
    <property type="match status" value="1"/>
</dbReference>
<dbReference type="InterPro" id="IPR023393">
    <property type="entry name" value="START-like_dom_sf"/>
</dbReference>
<dbReference type="Proteomes" id="UP000019149">
    <property type="component" value="Unassembled WGS sequence"/>
</dbReference>
<dbReference type="CTD" id="36341620"/>
<proteinExistence type="predicted"/>
<dbReference type="InterPro" id="IPR051213">
    <property type="entry name" value="START_lipid_transfer"/>
</dbReference>
<sequence>MTGVVGKVIIPRKSDFDSFIDLATDSLGWVKHYSSKSKSLPITAYTKIVEGNVVRAAKIEAVFCGVSAFNVYESLHDPEFRKTWDDCMKEGSRICYVAPNSEIGYYRLKSPFGLKDRDFVNQRSWYADESVYIIMNHSVKMPPVEGVQRGISYVTGYLIKPLTHDSCDFTYISHSDPRGKLYFKNSYLKKFPSKGKVPAWVVNASVKTVGPIIVKRLYEAARNYAAWKAEHDPDLKPWSNFHQLQESPPLDPADVGMLNAEAVGKTNDEDDDGEEEVPDESSLMLSNSDSGVSLSSVDHSSPVKGLDVK</sequence>
<dbReference type="PANTHER" id="PTHR19308">
    <property type="entry name" value="PHOSPHATIDYLCHOLINE TRANSFER PROTEIN"/>
    <property type="match status" value="1"/>
</dbReference>
<comment type="caution">
    <text evidence="3">The sequence shown here is derived from an EMBL/GenBank/DDBJ whole genome shotgun (WGS) entry which is preliminary data.</text>
</comment>
<feature type="compositionally biased region" description="Acidic residues" evidence="1">
    <location>
        <begin position="268"/>
        <end position="279"/>
    </location>
</feature>
<dbReference type="KEGG" id="egl:EGR_05905"/>
<dbReference type="Gene3D" id="3.30.530.20">
    <property type="match status" value="1"/>
</dbReference>
<feature type="region of interest" description="Disordered" evidence="1">
    <location>
        <begin position="238"/>
        <end position="309"/>
    </location>
</feature>
<evidence type="ECO:0000259" key="2">
    <source>
        <dbReference type="PROSITE" id="PS50848"/>
    </source>
</evidence>
<evidence type="ECO:0000313" key="3">
    <source>
        <dbReference type="EMBL" id="EUB59177.1"/>
    </source>
</evidence>
<dbReference type="SMART" id="SM00234">
    <property type="entry name" value="START"/>
    <property type="match status" value="1"/>
</dbReference>
<dbReference type="STRING" id="6210.W6UM10"/>
<dbReference type="SUPFAM" id="SSF55961">
    <property type="entry name" value="Bet v1-like"/>
    <property type="match status" value="1"/>
</dbReference>
<reference evidence="3 4" key="1">
    <citation type="journal article" date="2013" name="Nat. Genet.">
        <title>The genome of the hydatid tapeworm Echinococcus granulosus.</title>
        <authorList>
            <person name="Zheng H."/>
            <person name="Zhang W."/>
            <person name="Zhang L."/>
            <person name="Zhang Z."/>
            <person name="Li J."/>
            <person name="Lu G."/>
            <person name="Zhu Y."/>
            <person name="Wang Y."/>
            <person name="Huang Y."/>
            <person name="Liu J."/>
            <person name="Kang H."/>
            <person name="Chen J."/>
            <person name="Wang L."/>
            <person name="Chen A."/>
            <person name="Yu S."/>
            <person name="Gao Z."/>
            <person name="Jin L."/>
            <person name="Gu W."/>
            <person name="Wang Z."/>
            <person name="Zhao L."/>
            <person name="Shi B."/>
            <person name="Wen H."/>
            <person name="Lin R."/>
            <person name="Jones M.K."/>
            <person name="Brejova B."/>
            <person name="Vinar T."/>
            <person name="Zhao G."/>
            <person name="McManus D.P."/>
            <person name="Chen Z."/>
            <person name="Zhou Y."/>
            <person name="Wang S."/>
        </authorList>
    </citation>
    <scope>NUCLEOTIDE SEQUENCE [LARGE SCALE GENOMIC DNA]</scope>
</reference>
<gene>
    <name evidence="3" type="ORF">EGR_05905</name>
</gene>
<dbReference type="PANTHER" id="PTHR19308:SF14">
    <property type="entry name" value="START DOMAIN-CONTAINING PROTEIN"/>
    <property type="match status" value="1"/>
</dbReference>
<evidence type="ECO:0000313" key="4">
    <source>
        <dbReference type="Proteomes" id="UP000019149"/>
    </source>
</evidence>
<dbReference type="OMA" id="NTGPNSC"/>
<name>W6UM10_ECHGR</name>
<dbReference type="Pfam" id="PF01852">
    <property type="entry name" value="START"/>
    <property type="match status" value="1"/>
</dbReference>
<dbReference type="GeneID" id="36341620"/>
<dbReference type="AlphaFoldDB" id="W6UM10"/>
<evidence type="ECO:0000256" key="1">
    <source>
        <dbReference type="SAM" id="MobiDB-lite"/>
    </source>
</evidence>
<dbReference type="GO" id="GO:0005737">
    <property type="term" value="C:cytoplasm"/>
    <property type="evidence" value="ECO:0007669"/>
    <property type="project" value="UniProtKB-ARBA"/>
</dbReference>
<accession>W6UM10</accession>
<dbReference type="EMBL" id="APAU02000048">
    <property type="protein sequence ID" value="EUB59177.1"/>
    <property type="molecule type" value="Genomic_DNA"/>
</dbReference>
<feature type="domain" description="START" evidence="2">
    <location>
        <begin position="24"/>
        <end position="226"/>
    </location>
</feature>
<dbReference type="InterPro" id="IPR002913">
    <property type="entry name" value="START_lipid-bd_dom"/>
</dbReference>